<name>A0A6J6CNH0_9ZZZZ</name>
<accession>A0A6J6CNH0</accession>
<reference evidence="1" key="1">
    <citation type="submission" date="2020-05" db="EMBL/GenBank/DDBJ databases">
        <authorList>
            <person name="Chiriac C."/>
            <person name="Salcher M."/>
            <person name="Ghai R."/>
            <person name="Kavagutti S V."/>
        </authorList>
    </citation>
    <scope>NUCLEOTIDE SEQUENCE</scope>
</reference>
<dbReference type="CDD" id="cd21650">
    <property type="entry name" value="CrtA-like"/>
    <property type="match status" value="1"/>
</dbReference>
<dbReference type="AlphaFoldDB" id="A0A6J6CNH0"/>
<evidence type="ECO:0000313" key="1">
    <source>
        <dbReference type="EMBL" id="CAB4551879.1"/>
    </source>
</evidence>
<protein>
    <submittedName>
        <fullName evidence="1">Unannotated protein</fullName>
    </submittedName>
</protein>
<sequence>MKITLFIWRIHTSAIPFAILRMALDRIYLRTVHGLAFYKLLGTGKGQSFTPRDADLWQWGLLIVGDEQAVAQIKSSRLIQRWNSRAKEIAELDLRTLSSHGLWAKQEPFVKSEAKPSLETHSPLAIAAITRARIKWSKNIIFWRAVPPVIDALERAPGLITAIGIGEAPIGLQGTFSLWSDGKSLRDFAYKSDEHNRAIAATKEVGWYSEELFARFAVESASGSLNGIALGNTAD</sequence>
<gene>
    <name evidence="1" type="ORF">UFOPK1506_00501</name>
</gene>
<dbReference type="EMBL" id="CAEZSV010000069">
    <property type="protein sequence ID" value="CAB4551879.1"/>
    <property type="molecule type" value="Genomic_DNA"/>
</dbReference>
<dbReference type="InterPro" id="IPR049574">
    <property type="entry name" value="CrtA-like"/>
</dbReference>
<proteinExistence type="predicted"/>
<organism evidence="1">
    <name type="scientific">freshwater metagenome</name>
    <dbReference type="NCBI Taxonomy" id="449393"/>
    <lineage>
        <taxon>unclassified sequences</taxon>
        <taxon>metagenomes</taxon>
        <taxon>ecological metagenomes</taxon>
    </lineage>
</organism>